<dbReference type="eggNOG" id="COG1214">
    <property type="taxonomic scope" value="Bacteria"/>
</dbReference>
<dbReference type="CDD" id="cd24032">
    <property type="entry name" value="ASKHA_NBD_TsaB"/>
    <property type="match status" value="1"/>
</dbReference>
<reference evidence="8 9" key="1">
    <citation type="journal article" date="2012" name="Science">
        <title>Ecological populations of bacteria act as socially cohesive units of antibiotic production and resistance.</title>
        <authorList>
            <person name="Cordero O.X."/>
            <person name="Wildschutte H."/>
            <person name="Kirkup B."/>
            <person name="Proehl S."/>
            <person name="Ngo L."/>
            <person name="Hussain F."/>
            <person name="Le Roux F."/>
            <person name="Mincer T."/>
            <person name="Polz M.F."/>
        </authorList>
    </citation>
    <scope>NUCLEOTIDE SEQUENCE [LARGE SCALE GENOMIC DNA]</scope>
    <source>
        <strain evidence="8 9">1S-45</strain>
    </source>
</reference>
<dbReference type="SUPFAM" id="SSF53067">
    <property type="entry name" value="Actin-like ATPase domain"/>
    <property type="match status" value="2"/>
</dbReference>
<evidence type="ECO:0000259" key="7">
    <source>
        <dbReference type="Pfam" id="PF00814"/>
    </source>
</evidence>
<organism evidence="8 9">
    <name type="scientific">Vibrio rumoiensis 1S-45</name>
    <dbReference type="NCBI Taxonomy" id="1188252"/>
    <lineage>
        <taxon>Bacteria</taxon>
        <taxon>Pseudomonadati</taxon>
        <taxon>Pseudomonadota</taxon>
        <taxon>Gammaproteobacteria</taxon>
        <taxon>Vibrionales</taxon>
        <taxon>Vibrionaceae</taxon>
        <taxon>Vibrio</taxon>
    </lineage>
</organism>
<dbReference type="InterPro" id="IPR043129">
    <property type="entry name" value="ATPase_NBD"/>
</dbReference>
<dbReference type="FunFam" id="3.30.420.40:FF:000097">
    <property type="entry name" value="tRNA threonylcarbamoyladenosine biosynthesis protein TsaB"/>
    <property type="match status" value="1"/>
</dbReference>
<comment type="subcellular location">
    <subcellularLocation>
        <location evidence="1">Cytoplasm</location>
    </subcellularLocation>
</comment>
<dbReference type="GO" id="GO:0005829">
    <property type="term" value="C:cytosol"/>
    <property type="evidence" value="ECO:0007669"/>
    <property type="project" value="TreeGrafter"/>
</dbReference>
<comment type="similarity">
    <text evidence="2">Belongs to the KAE1 / TsaD family. TsaB subfamily.</text>
</comment>
<dbReference type="OrthoDB" id="9809995at2"/>
<dbReference type="InterPro" id="IPR000905">
    <property type="entry name" value="Gcp-like_dom"/>
</dbReference>
<keyword evidence="9" id="KW-1185">Reference proteome</keyword>
<dbReference type="NCBIfam" id="TIGR03725">
    <property type="entry name" value="T6A_YeaZ"/>
    <property type="match status" value="1"/>
</dbReference>
<evidence type="ECO:0000256" key="4">
    <source>
        <dbReference type="ARBA" id="ARBA00022490"/>
    </source>
</evidence>
<name>A0A1E5E1E8_9VIBR</name>
<evidence type="ECO:0000256" key="3">
    <source>
        <dbReference type="ARBA" id="ARBA00019012"/>
    </source>
</evidence>
<evidence type="ECO:0000256" key="1">
    <source>
        <dbReference type="ARBA" id="ARBA00004496"/>
    </source>
</evidence>
<keyword evidence="8" id="KW-0808">Transferase</keyword>
<dbReference type="EMBL" id="AJYK02000082">
    <property type="protein sequence ID" value="OEF24047.1"/>
    <property type="molecule type" value="Genomic_DNA"/>
</dbReference>
<dbReference type="GO" id="GO:0016740">
    <property type="term" value="F:transferase activity"/>
    <property type="evidence" value="ECO:0007669"/>
    <property type="project" value="UniProtKB-KW"/>
</dbReference>
<feature type="domain" description="Gcp-like" evidence="7">
    <location>
        <begin position="30"/>
        <end position="236"/>
    </location>
</feature>
<dbReference type="PANTHER" id="PTHR11735">
    <property type="entry name" value="TRNA N6-ADENOSINE THREONYLCARBAMOYLTRANSFERASE"/>
    <property type="match status" value="1"/>
</dbReference>
<keyword evidence="5" id="KW-0819">tRNA processing</keyword>
<dbReference type="Proteomes" id="UP000094070">
    <property type="component" value="Unassembled WGS sequence"/>
</dbReference>
<dbReference type="Pfam" id="PF00814">
    <property type="entry name" value="TsaD"/>
    <property type="match status" value="1"/>
</dbReference>
<dbReference type="AlphaFoldDB" id="A0A1E5E1E8"/>
<protein>
    <recommendedName>
        <fullName evidence="3">tRNA threonylcarbamoyladenosine biosynthesis protein TsaB</fullName>
    </recommendedName>
    <alternativeName>
        <fullName evidence="6">t(6)A37 threonylcarbamoyladenosine biosynthesis protein TsaB</fullName>
    </alternativeName>
</protein>
<dbReference type="InterPro" id="IPR022496">
    <property type="entry name" value="T6A_TsaB"/>
</dbReference>
<accession>A0A1E5E1E8</accession>
<gene>
    <name evidence="8" type="ORF">A1QC_02540</name>
</gene>
<dbReference type="PANTHER" id="PTHR11735:SF11">
    <property type="entry name" value="TRNA THREONYLCARBAMOYLADENOSINE BIOSYNTHESIS PROTEIN TSAB"/>
    <property type="match status" value="1"/>
</dbReference>
<evidence type="ECO:0000256" key="6">
    <source>
        <dbReference type="ARBA" id="ARBA00032446"/>
    </source>
</evidence>
<keyword evidence="4" id="KW-0963">Cytoplasm</keyword>
<dbReference type="Gene3D" id="3.30.420.40">
    <property type="match status" value="2"/>
</dbReference>
<evidence type="ECO:0000313" key="8">
    <source>
        <dbReference type="EMBL" id="OEF24047.1"/>
    </source>
</evidence>
<proteinExistence type="inferred from homology"/>
<dbReference type="RefSeq" id="WP_017025999.1">
    <property type="nucleotide sequence ID" value="NZ_AJYK02000082.1"/>
</dbReference>
<dbReference type="GO" id="GO:0002949">
    <property type="term" value="P:tRNA threonylcarbamoyladenosine modification"/>
    <property type="evidence" value="ECO:0007669"/>
    <property type="project" value="InterPro"/>
</dbReference>
<sequence length="243" mass="26403">MSAKILALDTSTENCSVALMINDQIFTRSEVAPRDHTKKILPMVDEVLKEAGITLHDLDALAFGRGPGSFTGVRIGIGIAQGLSFGAELPMIGISTLAAMAQGCYRANQSEHVVAAIDARMSEIYWAQYTRQENGEWTTVMISNAEDSTSQGECVIPPQELAANLSASEGLWTQAGTGWAAYQEALSQLPLTMQPSEVLYPEAQDIAVLAQIEWRKGNTVDAEQASPTYLRDKVTWKKLPGRE</sequence>
<dbReference type="STRING" id="1188252.A1QC_02540"/>
<evidence type="ECO:0000256" key="2">
    <source>
        <dbReference type="ARBA" id="ARBA00010493"/>
    </source>
</evidence>
<comment type="caution">
    <text evidence="8">The sequence shown here is derived from an EMBL/GenBank/DDBJ whole genome shotgun (WGS) entry which is preliminary data.</text>
</comment>
<evidence type="ECO:0000256" key="5">
    <source>
        <dbReference type="ARBA" id="ARBA00022694"/>
    </source>
</evidence>
<evidence type="ECO:0000313" key="9">
    <source>
        <dbReference type="Proteomes" id="UP000094070"/>
    </source>
</evidence>